<protein>
    <submittedName>
        <fullName evidence="3">DUF222 domain-containing protein</fullName>
    </submittedName>
</protein>
<evidence type="ECO:0000313" key="4">
    <source>
        <dbReference type="Proteomes" id="UP001553715"/>
    </source>
</evidence>
<gene>
    <name evidence="3" type="ORF">AB0301_03125</name>
</gene>
<reference evidence="3 4" key="1">
    <citation type="submission" date="2024-06" db="EMBL/GenBank/DDBJ databases">
        <title>The Natural Products Discovery Center: Release of the First 8490 Sequenced Strains for Exploring Actinobacteria Biosynthetic Diversity.</title>
        <authorList>
            <person name="Kalkreuter E."/>
            <person name="Kautsar S.A."/>
            <person name="Yang D."/>
            <person name="Bader C.D."/>
            <person name="Teijaro C.N."/>
            <person name="Fluegel L."/>
            <person name="Davis C.M."/>
            <person name="Simpson J.R."/>
            <person name="Lauterbach L."/>
            <person name="Steele A.D."/>
            <person name="Gui C."/>
            <person name="Meng S."/>
            <person name="Li G."/>
            <person name="Viehrig K."/>
            <person name="Ye F."/>
            <person name="Su P."/>
            <person name="Kiefer A.F."/>
            <person name="Nichols A."/>
            <person name="Cepeda A.J."/>
            <person name="Yan W."/>
            <person name="Fan B."/>
            <person name="Jiang Y."/>
            <person name="Adhikari A."/>
            <person name="Zheng C.-J."/>
            <person name="Schuster L."/>
            <person name="Cowan T.M."/>
            <person name="Smanski M.J."/>
            <person name="Chevrette M.G."/>
            <person name="De Carvalho L.P.S."/>
            <person name="Shen B."/>
        </authorList>
    </citation>
    <scope>NUCLEOTIDE SEQUENCE [LARGE SCALE GENOMIC DNA]</scope>
    <source>
        <strain evidence="3 4">NPDC077434</strain>
    </source>
</reference>
<dbReference type="InterPro" id="IPR003870">
    <property type="entry name" value="DUF222"/>
</dbReference>
<dbReference type="SMART" id="SM00507">
    <property type="entry name" value="HNHc"/>
    <property type="match status" value="1"/>
</dbReference>
<sequence length="492" mass="53544">MHKVVEQLKGLEESLDAVVRGAFDAEIIPDLSNADLAELLVACGRMQRRIEGMQVESTVTVVERSAPMHDDRITLTYGCSSPTDLLRMLTLCDNHAARRLVRAARWMRRERSITEGCFLPGKYPQLREAMVSGDLGVAGLVAAIAPLEQSGPRILEAELLEADRQLGAFARGIDSVTDSDSDAVTAGPLPTPEELGLLSQALVAYLDQDGAEPEDQRAARKRGLSIGKVREGTVPVRGELLPEVAGQLQLLLDAQLNPRVEAPEDASGVHFVPSGELPDEELARTDERTRTQKQHDAFAAILNVAARSDQMPTLGGAAPTLVVSVDAADYAIGNGWAQVLNTGALIPARVAAQTGCAGGIQRVLFDDNGRIVSIGTSARIFNALQRRAITLRDGGCIIPGCTIPATWCEVHHVQEHADGGPTHTDNGVLLCWWHHRNLHLSEWRIRMRDGVPEVRGPRWWDPDQVWRRAGRSGSPADSRRRAHQRGRRSATT</sequence>
<proteinExistence type="predicted"/>
<feature type="domain" description="HNH nuclease" evidence="2">
    <location>
        <begin position="384"/>
        <end position="436"/>
    </location>
</feature>
<dbReference type="Pfam" id="PF02720">
    <property type="entry name" value="DUF222"/>
    <property type="match status" value="1"/>
</dbReference>
<comment type="caution">
    <text evidence="3">The sequence shown here is derived from an EMBL/GenBank/DDBJ whole genome shotgun (WGS) entry which is preliminary data.</text>
</comment>
<accession>A0ABV3LDS5</accession>
<keyword evidence="4" id="KW-1185">Reference proteome</keyword>
<dbReference type="InterPro" id="IPR003615">
    <property type="entry name" value="HNH_nuc"/>
</dbReference>
<dbReference type="Gene3D" id="1.10.30.50">
    <property type="match status" value="1"/>
</dbReference>
<name>A0ABV3LDS5_9MICO</name>
<evidence type="ECO:0000256" key="1">
    <source>
        <dbReference type="SAM" id="MobiDB-lite"/>
    </source>
</evidence>
<dbReference type="CDD" id="cd00085">
    <property type="entry name" value="HNHc"/>
    <property type="match status" value="1"/>
</dbReference>
<dbReference type="RefSeq" id="WP_366232354.1">
    <property type="nucleotide sequence ID" value="NZ_JBFBMH010000003.1"/>
</dbReference>
<evidence type="ECO:0000259" key="2">
    <source>
        <dbReference type="SMART" id="SM00507"/>
    </source>
</evidence>
<organism evidence="3 4">
    <name type="scientific">Microbacterium profundi</name>
    <dbReference type="NCBI Taxonomy" id="450380"/>
    <lineage>
        <taxon>Bacteria</taxon>
        <taxon>Bacillati</taxon>
        <taxon>Actinomycetota</taxon>
        <taxon>Actinomycetes</taxon>
        <taxon>Micrococcales</taxon>
        <taxon>Microbacteriaceae</taxon>
        <taxon>Microbacterium</taxon>
    </lineage>
</organism>
<feature type="compositionally biased region" description="Basic residues" evidence="1">
    <location>
        <begin position="480"/>
        <end position="492"/>
    </location>
</feature>
<evidence type="ECO:0000313" key="3">
    <source>
        <dbReference type="EMBL" id="MEW1974065.1"/>
    </source>
</evidence>
<dbReference type="EMBL" id="JBFBMH010000003">
    <property type="protein sequence ID" value="MEW1974065.1"/>
    <property type="molecule type" value="Genomic_DNA"/>
</dbReference>
<dbReference type="Proteomes" id="UP001553715">
    <property type="component" value="Unassembled WGS sequence"/>
</dbReference>
<feature type="region of interest" description="Disordered" evidence="1">
    <location>
        <begin position="465"/>
        <end position="492"/>
    </location>
</feature>